<dbReference type="RefSeq" id="WP_379838855.1">
    <property type="nucleotide sequence ID" value="NZ_JBHRYQ010000001.1"/>
</dbReference>
<accession>A0ABV7YYK7</accession>
<comment type="caution">
    <text evidence="2">The sequence shown here is derived from an EMBL/GenBank/DDBJ whole genome shotgun (WGS) entry which is preliminary data.</text>
</comment>
<evidence type="ECO:0000313" key="2">
    <source>
        <dbReference type="EMBL" id="MFC3811996.1"/>
    </source>
</evidence>
<organism evidence="2 3">
    <name type="scientific">Lacihabitans lacunae</name>
    <dbReference type="NCBI Taxonomy" id="1028214"/>
    <lineage>
        <taxon>Bacteria</taxon>
        <taxon>Pseudomonadati</taxon>
        <taxon>Bacteroidota</taxon>
        <taxon>Cytophagia</taxon>
        <taxon>Cytophagales</taxon>
        <taxon>Leadbetterellaceae</taxon>
        <taxon>Lacihabitans</taxon>
    </lineage>
</organism>
<gene>
    <name evidence="2" type="ORF">ACFOOI_15150</name>
</gene>
<feature type="chain" id="PRO_5046438111" description="Outer membrane protein beta-barrel domain-containing protein" evidence="1">
    <location>
        <begin position="18"/>
        <end position="378"/>
    </location>
</feature>
<evidence type="ECO:0000256" key="1">
    <source>
        <dbReference type="SAM" id="SignalP"/>
    </source>
</evidence>
<keyword evidence="3" id="KW-1185">Reference proteome</keyword>
<keyword evidence="1" id="KW-0732">Signal</keyword>
<evidence type="ECO:0000313" key="3">
    <source>
        <dbReference type="Proteomes" id="UP001595616"/>
    </source>
</evidence>
<name>A0ABV7YYK7_9BACT</name>
<reference evidence="3" key="1">
    <citation type="journal article" date="2019" name="Int. J. Syst. Evol. Microbiol.">
        <title>The Global Catalogue of Microorganisms (GCM) 10K type strain sequencing project: providing services to taxonomists for standard genome sequencing and annotation.</title>
        <authorList>
            <consortium name="The Broad Institute Genomics Platform"/>
            <consortium name="The Broad Institute Genome Sequencing Center for Infectious Disease"/>
            <person name="Wu L."/>
            <person name="Ma J."/>
        </authorList>
    </citation>
    <scope>NUCLEOTIDE SEQUENCE [LARGE SCALE GENOMIC DNA]</scope>
    <source>
        <strain evidence="3">CECT 7956</strain>
    </source>
</reference>
<evidence type="ECO:0008006" key="4">
    <source>
        <dbReference type="Google" id="ProtNLM"/>
    </source>
</evidence>
<dbReference type="Proteomes" id="UP001595616">
    <property type="component" value="Unassembled WGS sequence"/>
</dbReference>
<feature type="signal peptide" evidence="1">
    <location>
        <begin position="1"/>
        <end position="17"/>
    </location>
</feature>
<sequence>MKKQILFFLFISVSLFAQKPFEGTLTDKNNTEYKGQITLLGNQNVLVMSKNASKEFKVENIKVITSPKVFYKVIEKEDMYYLAQNIFNGPLSFFKITKGENVTYVFKEKETFEFIEPGEVKAYIKNKILPTKDFSLIQLINSKVNPISENEISDLVKKYNKISYSPSENKQFKNKPELSIGFDLGPQVQFVKYDYLITYTFYNKPILYLQKDLRPQFGLAFQVKPNEKIAVEIGVNHYSYKAKHELVIVNVGYTQNDTLSFSNSSINVPIDFKFNFKAKKLNLFVDLGPQIAFNYKLNSQINDFYGDKKELFFNTNSIGFGAHFGFGVTKTINNSQVSLSNRLTLNKLRDGVTNTGTYISNGVFVNYRYIFQKGKRRV</sequence>
<dbReference type="EMBL" id="JBHRYQ010000001">
    <property type="protein sequence ID" value="MFC3811996.1"/>
    <property type="molecule type" value="Genomic_DNA"/>
</dbReference>
<proteinExistence type="predicted"/>
<protein>
    <recommendedName>
        <fullName evidence="4">Outer membrane protein beta-barrel domain-containing protein</fullName>
    </recommendedName>
</protein>